<protein>
    <submittedName>
        <fullName evidence="1">Uncharacterized protein</fullName>
    </submittedName>
</protein>
<evidence type="ECO:0000313" key="1">
    <source>
        <dbReference type="EMBL" id="VDN40253.1"/>
    </source>
</evidence>
<reference evidence="1 2" key="1">
    <citation type="submission" date="2018-11" db="EMBL/GenBank/DDBJ databases">
        <authorList>
            <consortium name="Pathogen Informatics"/>
        </authorList>
    </citation>
    <scope>NUCLEOTIDE SEQUENCE [LARGE SCALE GENOMIC DNA]</scope>
</reference>
<accession>A0A3P7NSN2</accession>
<dbReference type="AlphaFoldDB" id="A0A3P7NSN2"/>
<evidence type="ECO:0000313" key="2">
    <source>
        <dbReference type="Proteomes" id="UP000281553"/>
    </source>
</evidence>
<gene>
    <name evidence="1" type="ORF">DILT_LOCUS18186</name>
</gene>
<keyword evidence="2" id="KW-1185">Reference proteome</keyword>
<dbReference type="EMBL" id="UYRU01098101">
    <property type="protein sequence ID" value="VDN40253.1"/>
    <property type="molecule type" value="Genomic_DNA"/>
</dbReference>
<proteinExistence type="predicted"/>
<name>A0A3P7NSN2_DIBLA</name>
<organism evidence="1 2">
    <name type="scientific">Dibothriocephalus latus</name>
    <name type="common">Fish tapeworm</name>
    <name type="synonym">Diphyllobothrium latum</name>
    <dbReference type="NCBI Taxonomy" id="60516"/>
    <lineage>
        <taxon>Eukaryota</taxon>
        <taxon>Metazoa</taxon>
        <taxon>Spiralia</taxon>
        <taxon>Lophotrochozoa</taxon>
        <taxon>Platyhelminthes</taxon>
        <taxon>Cestoda</taxon>
        <taxon>Eucestoda</taxon>
        <taxon>Diphyllobothriidea</taxon>
        <taxon>Diphyllobothriidae</taxon>
        <taxon>Dibothriocephalus</taxon>
    </lineage>
</organism>
<dbReference type="Proteomes" id="UP000281553">
    <property type="component" value="Unassembled WGS sequence"/>
</dbReference>
<dbReference type="OrthoDB" id="10314990at2759"/>
<sequence length="89" mass="9915">MINNYRIIPRPTNIPSPEWRRLIGRGERVAYTTTDTGLCHRAAAALAPIIKLDADPDLSGDLIRNLDLVNIIHAGTHSDNILRQTYLNA</sequence>